<evidence type="ECO:0000256" key="5">
    <source>
        <dbReference type="ARBA" id="ARBA00013219"/>
    </source>
</evidence>
<dbReference type="AlphaFoldDB" id="T2MGL1"/>
<keyword evidence="11" id="KW-0809">Transit peptide</keyword>
<feature type="domain" description="FAD/NAD(P)-binding" evidence="19">
    <location>
        <begin position="25"/>
        <end position="219"/>
    </location>
</feature>
<evidence type="ECO:0000256" key="10">
    <source>
        <dbReference type="ARBA" id="ARBA00022857"/>
    </source>
</evidence>
<dbReference type="EC" id="1.18.1.6" evidence="5"/>
<evidence type="ECO:0000256" key="12">
    <source>
        <dbReference type="ARBA" id="ARBA00022982"/>
    </source>
</evidence>
<keyword evidence="10 18" id="KW-0521">NADP</keyword>
<evidence type="ECO:0000256" key="11">
    <source>
        <dbReference type="ARBA" id="ARBA00022946"/>
    </source>
</evidence>
<evidence type="ECO:0000259" key="19">
    <source>
        <dbReference type="Pfam" id="PF07992"/>
    </source>
</evidence>
<evidence type="ECO:0000256" key="1">
    <source>
        <dbReference type="ARBA" id="ARBA00001974"/>
    </source>
</evidence>
<keyword evidence="7" id="KW-0813">Transport</keyword>
<comment type="catalytic activity">
    <reaction evidence="16">
        <text>2 reduced [adrenodoxin] + NADP(+) + H(+) = 2 oxidized [adrenodoxin] + NADPH</text>
        <dbReference type="Rhea" id="RHEA:42312"/>
        <dbReference type="Rhea" id="RHEA-COMP:9998"/>
        <dbReference type="Rhea" id="RHEA-COMP:9999"/>
        <dbReference type="ChEBI" id="CHEBI:15378"/>
        <dbReference type="ChEBI" id="CHEBI:33737"/>
        <dbReference type="ChEBI" id="CHEBI:33738"/>
        <dbReference type="ChEBI" id="CHEBI:57783"/>
        <dbReference type="ChEBI" id="CHEBI:58349"/>
        <dbReference type="EC" id="1.18.1.6"/>
    </reaction>
</comment>
<evidence type="ECO:0000256" key="2">
    <source>
        <dbReference type="ARBA" id="ARBA00004173"/>
    </source>
</evidence>
<feature type="non-terminal residue" evidence="20">
    <location>
        <position position="1"/>
    </location>
</feature>
<sequence length="550" mass="62122">MIVKYFLKWPKVLHLQTVRKFSKIFRICVVGSGPAGFYTAQHVLKSNKDIYVDIFDKSPVPFGLVRYGVAPDHPEIKNVCQTFEEIARNPRCTFYGNVNIGQDLRISNLSEIYCAVVLAFGADDDKKLNITGEDAEGVVSARSFVGWYNGLSAHANLSVNLDCETAVIVGQGNVALDVARILLAPLKHLEVKTDICKHAYDALSKSRIRRVHIVGRRSPLEVSFTIKELREMINLEDTIALFNPEDFKNIEMIVEDLPRQRKRIIDLMCKTATLSQKLFYSSKDNSLKDKKLWSLDFLKNPVKILTSAHKVTGIRFEKNKLDTKNNIKVAVGMGVFEDLTCGMVLRSIGYKSIKIDDGIPFDAQLGIIPNINGRVVERVSSKDIVKGLYCSGWVKHGPVGMIVTTMNEAYETAENIIRDMKSGIIQDKFDTNVGEYMKLKGIKYVSFDGYKQIDFEEVQRGNLSKKPREKIVSLSEMLDYLRMTLVEELGDSLELKGVLHFKGGFDGASSQSIEYPLSGKQHFKSSWDSFQNEAPFEYNVLKKLVFFIYS</sequence>
<name>T2MGL1_HYDVU</name>
<dbReference type="InterPro" id="IPR055275">
    <property type="entry name" value="Ferredox_Rdtase"/>
</dbReference>
<keyword evidence="12" id="KW-0249">Electron transport</keyword>
<feature type="binding site" evidence="17">
    <location>
        <position position="64"/>
    </location>
    <ligand>
        <name>FAD</name>
        <dbReference type="ChEBI" id="CHEBI:57692"/>
    </ligand>
</feature>
<dbReference type="GO" id="GO:0005739">
    <property type="term" value="C:mitochondrion"/>
    <property type="evidence" value="ECO:0007669"/>
    <property type="project" value="UniProtKB-SubCell"/>
</dbReference>
<dbReference type="PRINTS" id="PR00419">
    <property type="entry name" value="ADXRDTASE"/>
</dbReference>
<dbReference type="EMBL" id="HAAD01005002">
    <property type="protein sequence ID" value="CDG71234.1"/>
    <property type="molecule type" value="mRNA"/>
</dbReference>
<evidence type="ECO:0000256" key="18">
    <source>
        <dbReference type="PIRSR" id="PIRSR000362-2"/>
    </source>
</evidence>
<evidence type="ECO:0000313" key="20">
    <source>
        <dbReference type="EMBL" id="CDG71234.1"/>
    </source>
</evidence>
<comment type="pathway">
    <text evidence="3">Steroid metabolism; cholesterol metabolism.</text>
</comment>
<feature type="binding site" evidence="18">
    <location>
        <position position="228"/>
    </location>
    <ligand>
        <name>NADP(+)</name>
        <dbReference type="ChEBI" id="CHEBI:58349"/>
    </ligand>
</feature>
<evidence type="ECO:0000256" key="3">
    <source>
        <dbReference type="ARBA" id="ARBA00004731"/>
    </source>
</evidence>
<proteinExistence type="evidence at transcript level"/>
<keyword evidence="14" id="KW-0496">Mitochondrion</keyword>
<dbReference type="SUPFAM" id="SSF51971">
    <property type="entry name" value="Nucleotide-binding domain"/>
    <property type="match status" value="1"/>
</dbReference>
<organism evidence="20">
    <name type="scientific">Hydra vulgaris</name>
    <name type="common">Hydra</name>
    <name type="synonym">Hydra attenuata</name>
    <dbReference type="NCBI Taxonomy" id="6087"/>
    <lineage>
        <taxon>Eukaryota</taxon>
        <taxon>Metazoa</taxon>
        <taxon>Cnidaria</taxon>
        <taxon>Hydrozoa</taxon>
        <taxon>Hydroidolina</taxon>
        <taxon>Anthoathecata</taxon>
        <taxon>Aplanulata</taxon>
        <taxon>Hydridae</taxon>
        <taxon>Hydra</taxon>
    </lineage>
</organism>
<dbReference type="UniPathway" id="UPA00296"/>
<evidence type="ECO:0000256" key="15">
    <source>
        <dbReference type="ARBA" id="ARBA00030202"/>
    </source>
</evidence>
<dbReference type="PANTHER" id="PTHR48467:SF1">
    <property type="entry name" value="GLUTAMATE SYNTHASE 1 [NADH], CHLOROPLASTIC-LIKE"/>
    <property type="match status" value="1"/>
</dbReference>
<keyword evidence="9 17" id="KW-0274">FAD</keyword>
<evidence type="ECO:0000256" key="9">
    <source>
        <dbReference type="ARBA" id="ARBA00022827"/>
    </source>
</evidence>
<dbReference type="InterPro" id="IPR021163">
    <property type="entry name" value="Ferredox_Rdtase_adrenod"/>
</dbReference>
<evidence type="ECO:0000256" key="4">
    <source>
        <dbReference type="ARBA" id="ARBA00008312"/>
    </source>
</evidence>
<feature type="binding site" evidence="17">
    <location>
        <position position="35"/>
    </location>
    <ligand>
        <name>FAD</name>
        <dbReference type="ChEBI" id="CHEBI:57692"/>
    </ligand>
</feature>
<feature type="binding site" evidence="17">
    <location>
        <position position="100"/>
    </location>
    <ligand>
        <name>FAD</name>
        <dbReference type="ChEBI" id="CHEBI:57692"/>
    </ligand>
</feature>
<dbReference type="PANTHER" id="PTHR48467">
    <property type="entry name" value="GLUTAMATE SYNTHASE 1 [NADH], CHLOROPLASTIC-LIKE"/>
    <property type="match status" value="1"/>
</dbReference>
<dbReference type="FunFam" id="3.50.50.60:FF:000036">
    <property type="entry name" value="NADPH:adrenodoxin oxidoreductase, mitochondrial"/>
    <property type="match status" value="1"/>
</dbReference>
<accession>T2MGL1</accession>
<comment type="cofactor">
    <cofactor evidence="1 17">
        <name>FAD</name>
        <dbReference type="ChEBI" id="CHEBI:57692"/>
    </cofactor>
</comment>
<comment type="similarity">
    <text evidence="4">Belongs to the ferredoxin--NADP reductase type 1 family.</text>
</comment>
<evidence type="ECO:0000256" key="6">
    <source>
        <dbReference type="ARBA" id="ARBA00016287"/>
    </source>
</evidence>
<feature type="binding site" evidence="18">
    <location>
        <begin position="216"/>
        <end position="217"/>
    </location>
    <ligand>
        <name>NADP(+)</name>
        <dbReference type="ChEBI" id="CHEBI:58349"/>
    </ligand>
</feature>
<dbReference type="Gene3D" id="3.40.50.720">
    <property type="entry name" value="NAD(P)-binding Rossmann-like Domain"/>
    <property type="match status" value="1"/>
</dbReference>
<evidence type="ECO:0000256" key="17">
    <source>
        <dbReference type="PIRSR" id="PIRSR000362-1"/>
    </source>
</evidence>
<dbReference type="OrthoDB" id="333024at2759"/>
<feature type="binding site" evidence="18">
    <location>
        <begin position="171"/>
        <end position="174"/>
    </location>
    <ligand>
        <name>NADP(+)</name>
        <dbReference type="ChEBI" id="CHEBI:58349"/>
    </ligand>
</feature>
<dbReference type="Gene3D" id="3.50.50.60">
    <property type="entry name" value="FAD/NAD(P)-binding domain"/>
    <property type="match status" value="1"/>
</dbReference>
<dbReference type="InterPro" id="IPR023753">
    <property type="entry name" value="FAD/NAD-binding_dom"/>
</dbReference>
<feature type="binding site" evidence="17">
    <location>
        <begin position="400"/>
        <end position="402"/>
    </location>
    <ligand>
        <name>FAD</name>
        <dbReference type="ChEBI" id="CHEBI:57692"/>
    </ligand>
</feature>
<dbReference type="Pfam" id="PF07992">
    <property type="entry name" value="Pyr_redox_2"/>
    <property type="match status" value="1"/>
</dbReference>
<evidence type="ECO:0000256" key="13">
    <source>
        <dbReference type="ARBA" id="ARBA00023002"/>
    </source>
</evidence>
<evidence type="ECO:0000256" key="14">
    <source>
        <dbReference type="ARBA" id="ARBA00023128"/>
    </source>
</evidence>
<dbReference type="PIRSF" id="PIRSF000362">
    <property type="entry name" value="FNR"/>
    <property type="match status" value="1"/>
</dbReference>
<gene>
    <name evidence="20" type="primary">FDXR</name>
</gene>
<keyword evidence="8" id="KW-0285">Flavoprotein</keyword>
<feature type="binding site" evidence="17">
    <location>
        <position position="393"/>
    </location>
    <ligand>
        <name>FAD</name>
        <dbReference type="ChEBI" id="CHEBI:57692"/>
    </ligand>
</feature>
<dbReference type="InterPro" id="IPR036188">
    <property type="entry name" value="FAD/NAD-bd_sf"/>
</dbReference>
<evidence type="ECO:0000256" key="7">
    <source>
        <dbReference type="ARBA" id="ARBA00022448"/>
    </source>
</evidence>
<keyword evidence="13" id="KW-0560">Oxidoreductase</keyword>
<evidence type="ECO:0000256" key="8">
    <source>
        <dbReference type="ARBA" id="ARBA00022630"/>
    </source>
</evidence>
<reference evidence="20" key="1">
    <citation type="journal article" date="2013" name="Genome Biol. Evol.">
        <title>Punctuated emergences of genetic and phenotypic innovations in eumetazoan, bilaterian, euteleostome, and hominidae ancestors.</title>
        <authorList>
            <person name="Wenger Y."/>
            <person name="Galliot B."/>
        </authorList>
    </citation>
    <scope>NUCLEOTIDE SEQUENCE</scope>
    <source>
        <tissue evidence="20">Whole animals</tissue>
    </source>
</reference>
<protein>
    <recommendedName>
        <fullName evidence="6">NADPH:adrenodoxin oxidoreductase, mitochondrial</fullName>
        <ecNumber evidence="5">1.18.1.6</ecNumber>
    </recommendedName>
    <alternativeName>
        <fullName evidence="15">Ferredoxin--NADP(+) reductase</fullName>
    </alternativeName>
</protein>
<dbReference type="GO" id="GO:0008203">
    <property type="term" value="P:cholesterol metabolic process"/>
    <property type="evidence" value="ECO:0007669"/>
    <property type="project" value="UniProtKB-UniPathway"/>
</dbReference>
<feature type="binding site" evidence="18">
    <location>
        <position position="400"/>
    </location>
    <ligand>
        <name>NADP(+)</name>
        <dbReference type="ChEBI" id="CHEBI:58349"/>
    </ligand>
</feature>
<evidence type="ECO:0000256" key="16">
    <source>
        <dbReference type="ARBA" id="ARBA00048933"/>
    </source>
</evidence>
<comment type="subcellular location">
    <subcellularLocation>
        <location evidence="2">Mitochondrion</location>
    </subcellularLocation>
</comment>
<dbReference type="GO" id="GO:0016491">
    <property type="term" value="F:oxidoreductase activity"/>
    <property type="evidence" value="ECO:0007669"/>
    <property type="project" value="UniProtKB-KW"/>
</dbReference>